<sequence length="106" mass="11943">MTPLMLAGLRLKIPTNSQTSIMKSVLPTQEIYISLFITAINLMMTFPENFLFKNLGRKSLLLLLAGLMAFTSLVLVLKRVRLLEHNIISWGDSDAVASSWEWLSDC</sequence>
<name>E3JUS5_PUCGT</name>
<comment type="subcellular location">
    <subcellularLocation>
        <location evidence="1">Membrane</location>
    </subcellularLocation>
</comment>
<dbReference type="GeneID" id="10543794"/>
<proteinExistence type="predicted"/>
<keyword evidence="2 5" id="KW-0812">Transmembrane</keyword>
<dbReference type="Gene3D" id="1.20.1250.20">
    <property type="entry name" value="MFS general substrate transporter like domains"/>
    <property type="match status" value="1"/>
</dbReference>
<reference evidence="7" key="2">
    <citation type="journal article" date="2011" name="Proc. Natl. Acad. Sci. U.S.A.">
        <title>Obligate biotrophy features unraveled by the genomic analysis of rust fungi.</title>
        <authorList>
            <person name="Duplessis S."/>
            <person name="Cuomo C.A."/>
            <person name="Lin Y.-C."/>
            <person name="Aerts A."/>
            <person name="Tisserant E."/>
            <person name="Veneault-Fourrey C."/>
            <person name="Joly D.L."/>
            <person name="Hacquard S."/>
            <person name="Amselem J."/>
            <person name="Cantarel B.L."/>
            <person name="Chiu R."/>
            <person name="Coutinho P.M."/>
            <person name="Feau N."/>
            <person name="Field M."/>
            <person name="Frey P."/>
            <person name="Gelhaye E."/>
            <person name="Goldberg J."/>
            <person name="Grabherr M.G."/>
            <person name="Kodira C.D."/>
            <person name="Kohler A."/>
            <person name="Kuees U."/>
            <person name="Lindquist E.A."/>
            <person name="Lucas S.M."/>
            <person name="Mago R."/>
            <person name="Mauceli E."/>
            <person name="Morin E."/>
            <person name="Murat C."/>
            <person name="Pangilinan J.L."/>
            <person name="Park R."/>
            <person name="Pearson M."/>
            <person name="Quesneville H."/>
            <person name="Rouhier N."/>
            <person name="Sakthikumar S."/>
            <person name="Salamov A.A."/>
            <person name="Schmutz J."/>
            <person name="Selles B."/>
            <person name="Shapiro H."/>
            <person name="Tanguay P."/>
            <person name="Tuskan G.A."/>
            <person name="Henrissat B."/>
            <person name="Van de Peer Y."/>
            <person name="Rouze P."/>
            <person name="Ellis J.G."/>
            <person name="Dodds P.N."/>
            <person name="Schein J.E."/>
            <person name="Zhong S."/>
            <person name="Hamelin R.C."/>
            <person name="Grigoriev I.V."/>
            <person name="Szabo L.J."/>
            <person name="Martin F."/>
        </authorList>
    </citation>
    <scope>NUCLEOTIDE SEQUENCE [LARGE SCALE GENOMIC DNA]</scope>
    <source>
        <strain evidence="7">CRL 75-36-700-3 / race SCCL</strain>
    </source>
</reference>
<dbReference type="Pfam" id="PF00083">
    <property type="entry name" value="Sugar_tr"/>
    <property type="match status" value="1"/>
</dbReference>
<evidence type="ECO:0000256" key="4">
    <source>
        <dbReference type="ARBA" id="ARBA00023136"/>
    </source>
</evidence>
<protein>
    <submittedName>
        <fullName evidence="6">Uncharacterized protein</fullName>
    </submittedName>
</protein>
<gene>
    <name evidence="6" type="ORF">PGTG_01131</name>
</gene>
<dbReference type="InterPro" id="IPR036259">
    <property type="entry name" value="MFS_trans_sf"/>
</dbReference>
<dbReference type="KEGG" id="pgr:PGTG_01131"/>
<keyword evidence="3 5" id="KW-1133">Transmembrane helix</keyword>
<feature type="transmembrane region" description="Helical" evidence="5">
    <location>
        <begin position="59"/>
        <end position="77"/>
    </location>
</feature>
<dbReference type="Proteomes" id="UP000008783">
    <property type="component" value="Unassembled WGS sequence"/>
</dbReference>
<dbReference type="GO" id="GO:0016020">
    <property type="term" value="C:membrane"/>
    <property type="evidence" value="ECO:0007669"/>
    <property type="project" value="UniProtKB-SubCell"/>
</dbReference>
<dbReference type="AlphaFoldDB" id="E3JUS5"/>
<organism evidence="6 7">
    <name type="scientific">Puccinia graminis f. sp. tritici (strain CRL 75-36-700-3 / race SCCL)</name>
    <name type="common">Black stem rust fungus</name>
    <dbReference type="NCBI Taxonomy" id="418459"/>
    <lineage>
        <taxon>Eukaryota</taxon>
        <taxon>Fungi</taxon>
        <taxon>Dikarya</taxon>
        <taxon>Basidiomycota</taxon>
        <taxon>Pucciniomycotina</taxon>
        <taxon>Pucciniomycetes</taxon>
        <taxon>Pucciniales</taxon>
        <taxon>Pucciniaceae</taxon>
        <taxon>Puccinia</taxon>
    </lineage>
</organism>
<keyword evidence="7" id="KW-1185">Reference proteome</keyword>
<dbReference type="InParanoid" id="E3JUS5"/>
<evidence type="ECO:0000256" key="3">
    <source>
        <dbReference type="ARBA" id="ARBA00022989"/>
    </source>
</evidence>
<dbReference type="VEuPathDB" id="FungiDB:PGTG_01131"/>
<reference key="1">
    <citation type="submission" date="2007-01" db="EMBL/GenBank/DDBJ databases">
        <title>The Genome Sequence of Puccinia graminis f. sp. tritici Strain CRL 75-36-700-3.</title>
        <authorList>
            <consortium name="The Broad Institute Genome Sequencing Platform"/>
            <person name="Birren B."/>
            <person name="Lander E."/>
            <person name="Galagan J."/>
            <person name="Nusbaum C."/>
            <person name="Devon K."/>
            <person name="Cuomo C."/>
            <person name="Jaffe D."/>
            <person name="Butler J."/>
            <person name="Alvarez P."/>
            <person name="Gnerre S."/>
            <person name="Grabherr M."/>
            <person name="Mauceli E."/>
            <person name="Brockman W."/>
            <person name="Young S."/>
            <person name="LaButti K."/>
            <person name="Sykes S."/>
            <person name="DeCaprio D."/>
            <person name="Crawford M."/>
            <person name="Koehrsen M."/>
            <person name="Engels R."/>
            <person name="Montgomery P."/>
            <person name="Pearson M."/>
            <person name="Howarth C."/>
            <person name="Larson L."/>
            <person name="White J."/>
            <person name="Zeng Q."/>
            <person name="Kodira C."/>
            <person name="Yandava C."/>
            <person name="Alvarado L."/>
            <person name="O'Leary S."/>
            <person name="Szabo L."/>
            <person name="Dean R."/>
            <person name="Schein J."/>
        </authorList>
    </citation>
    <scope>NUCLEOTIDE SEQUENCE</scope>
    <source>
        <strain>CRL 75-36-700-3</strain>
    </source>
</reference>
<dbReference type="EMBL" id="DS178264">
    <property type="protein sequence ID" value="EFP75800.1"/>
    <property type="molecule type" value="Genomic_DNA"/>
</dbReference>
<accession>E3JUS5</accession>
<dbReference type="RefSeq" id="XP_003320219.1">
    <property type="nucleotide sequence ID" value="XM_003320171.1"/>
</dbReference>
<evidence type="ECO:0000313" key="7">
    <source>
        <dbReference type="Proteomes" id="UP000008783"/>
    </source>
</evidence>
<evidence type="ECO:0000256" key="2">
    <source>
        <dbReference type="ARBA" id="ARBA00022692"/>
    </source>
</evidence>
<evidence type="ECO:0000256" key="5">
    <source>
        <dbReference type="SAM" id="Phobius"/>
    </source>
</evidence>
<dbReference type="GO" id="GO:0022857">
    <property type="term" value="F:transmembrane transporter activity"/>
    <property type="evidence" value="ECO:0007669"/>
    <property type="project" value="InterPro"/>
</dbReference>
<dbReference type="InterPro" id="IPR005828">
    <property type="entry name" value="MFS_sugar_transport-like"/>
</dbReference>
<dbReference type="HOGENOM" id="CLU_2224508_0_0_1"/>
<keyword evidence="4 5" id="KW-0472">Membrane</keyword>
<feature type="transmembrane region" description="Helical" evidence="5">
    <location>
        <begin position="31"/>
        <end position="47"/>
    </location>
</feature>
<dbReference type="OrthoDB" id="4540492at2759"/>
<evidence type="ECO:0000313" key="6">
    <source>
        <dbReference type="EMBL" id="EFP75800.1"/>
    </source>
</evidence>
<evidence type="ECO:0000256" key="1">
    <source>
        <dbReference type="ARBA" id="ARBA00004370"/>
    </source>
</evidence>